<dbReference type="Proteomes" id="UP001347796">
    <property type="component" value="Unassembled WGS sequence"/>
</dbReference>
<reference evidence="2 3" key="1">
    <citation type="submission" date="2024-01" db="EMBL/GenBank/DDBJ databases">
        <title>The genome of the rayed Mediterranean limpet Patella caerulea (Linnaeus, 1758).</title>
        <authorList>
            <person name="Anh-Thu Weber A."/>
            <person name="Halstead-Nussloch G."/>
        </authorList>
    </citation>
    <scope>NUCLEOTIDE SEQUENCE [LARGE SCALE GENOMIC DNA]</scope>
    <source>
        <strain evidence="2">AATW-2023a</strain>
        <tissue evidence="2">Whole specimen</tissue>
    </source>
</reference>
<dbReference type="Pfam" id="PF13837">
    <property type="entry name" value="Myb_DNA-bind_4"/>
    <property type="match status" value="1"/>
</dbReference>
<protein>
    <recommendedName>
        <fullName evidence="1">Myb/SANT-like DNA-binding domain-containing protein</fullName>
    </recommendedName>
</protein>
<accession>A0AAN8G9I2</accession>
<dbReference type="PANTHER" id="PTHR47595">
    <property type="entry name" value="HEAT SHOCK 70 KDA PROTEIN 14"/>
    <property type="match status" value="1"/>
</dbReference>
<dbReference type="InterPro" id="IPR044822">
    <property type="entry name" value="Myb_DNA-bind_4"/>
</dbReference>
<evidence type="ECO:0000313" key="3">
    <source>
        <dbReference type="Proteomes" id="UP001347796"/>
    </source>
</evidence>
<keyword evidence="3" id="KW-1185">Reference proteome</keyword>
<dbReference type="PANTHER" id="PTHR47595:SF1">
    <property type="entry name" value="MYB_SANT-LIKE DNA-BINDING DOMAIN-CONTAINING PROTEIN"/>
    <property type="match status" value="1"/>
</dbReference>
<proteinExistence type="predicted"/>
<dbReference type="EMBL" id="JAZGQO010000016">
    <property type="protein sequence ID" value="KAK6168445.1"/>
    <property type="molecule type" value="Genomic_DNA"/>
</dbReference>
<sequence length="248" mass="29312">MDNDDNHVDASSTRWTYIDKPGEKTQNVIHILELPIDQEKKDTYTSPNSLTINWTKQAILDLISLHQEHDDFFHSSEYKKKSVWEMIARRLRELGYSYSWVQVENKWKSLTKTYRDVVNYNHKNTQMIPRTCPFYKELSEAYEYTPASSTNMSSASNTVTPTIIQIKTIKRDANFLSDCDKCEPDRKKKYINNPAKTDVQELSSIIKSFNEERKKQDKAKLDRLEKMHREKMDMFSSFLKVFQDSLKK</sequence>
<feature type="domain" description="Myb/SANT-like DNA-binding" evidence="1">
    <location>
        <begin position="53"/>
        <end position="140"/>
    </location>
</feature>
<name>A0AAN8G9I2_PATCE</name>
<evidence type="ECO:0000259" key="1">
    <source>
        <dbReference type="Pfam" id="PF13837"/>
    </source>
</evidence>
<dbReference type="AlphaFoldDB" id="A0AAN8G9I2"/>
<comment type="caution">
    <text evidence="2">The sequence shown here is derived from an EMBL/GenBank/DDBJ whole genome shotgun (WGS) entry which is preliminary data.</text>
</comment>
<evidence type="ECO:0000313" key="2">
    <source>
        <dbReference type="EMBL" id="KAK6168445.1"/>
    </source>
</evidence>
<organism evidence="2 3">
    <name type="scientific">Patella caerulea</name>
    <name type="common">Rayed Mediterranean limpet</name>
    <dbReference type="NCBI Taxonomy" id="87958"/>
    <lineage>
        <taxon>Eukaryota</taxon>
        <taxon>Metazoa</taxon>
        <taxon>Spiralia</taxon>
        <taxon>Lophotrochozoa</taxon>
        <taxon>Mollusca</taxon>
        <taxon>Gastropoda</taxon>
        <taxon>Patellogastropoda</taxon>
        <taxon>Patelloidea</taxon>
        <taxon>Patellidae</taxon>
        <taxon>Patella</taxon>
    </lineage>
</organism>
<dbReference type="Gene3D" id="1.10.10.60">
    <property type="entry name" value="Homeodomain-like"/>
    <property type="match status" value="1"/>
</dbReference>
<gene>
    <name evidence="2" type="ORF">SNE40_020976</name>
</gene>